<evidence type="ECO:0000313" key="2">
    <source>
        <dbReference type="Proteomes" id="UP000016932"/>
    </source>
</evidence>
<sequence>MNRNNHIIQNQRNGKSKKACLLILPSIQSKSTQEWDIWFFGRFNCWRLFGDALR</sequence>
<accession>M3A297</accession>
<organism evidence="1 2">
    <name type="scientific">Pseudocercospora fijiensis (strain CIRAD86)</name>
    <name type="common">Black leaf streak disease fungus</name>
    <name type="synonym">Mycosphaerella fijiensis</name>
    <dbReference type="NCBI Taxonomy" id="383855"/>
    <lineage>
        <taxon>Eukaryota</taxon>
        <taxon>Fungi</taxon>
        <taxon>Dikarya</taxon>
        <taxon>Ascomycota</taxon>
        <taxon>Pezizomycotina</taxon>
        <taxon>Dothideomycetes</taxon>
        <taxon>Dothideomycetidae</taxon>
        <taxon>Mycosphaerellales</taxon>
        <taxon>Mycosphaerellaceae</taxon>
        <taxon>Pseudocercospora</taxon>
    </lineage>
</organism>
<dbReference type="GeneID" id="19332598"/>
<evidence type="ECO:0000313" key="1">
    <source>
        <dbReference type="EMBL" id="EME85294.1"/>
    </source>
</evidence>
<dbReference type="HOGENOM" id="CLU_3051395_0_0_1"/>
<dbReference type="Proteomes" id="UP000016932">
    <property type="component" value="Unassembled WGS sequence"/>
</dbReference>
<reference evidence="1 2" key="1">
    <citation type="journal article" date="2012" name="PLoS Pathog.">
        <title>Diverse lifestyles and strategies of plant pathogenesis encoded in the genomes of eighteen Dothideomycetes fungi.</title>
        <authorList>
            <person name="Ohm R.A."/>
            <person name="Feau N."/>
            <person name="Henrissat B."/>
            <person name="Schoch C.L."/>
            <person name="Horwitz B.A."/>
            <person name="Barry K.W."/>
            <person name="Condon B.J."/>
            <person name="Copeland A.C."/>
            <person name="Dhillon B."/>
            <person name="Glaser F."/>
            <person name="Hesse C.N."/>
            <person name="Kosti I."/>
            <person name="LaButti K."/>
            <person name="Lindquist E.A."/>
            <person name="Lucas S."/>
            <person name="Salamov A.A."/>
            <person name="Bradshaw R.E."/>
            <person name="Ciuffetti L."/>
            <person name="Hamelin R.C."/>
            <person name="Kema G.H.J."/>
            <person name="Lawrence C."/>
            <person name="Scott J.A."/>
            <person name="Spatafora J.W."/>
            <person name="Turgeon B.G."/>
            <person name="de Wit P.J.G.M."/>
            <person name="Zhong S."/>
            <person name="Goodwin S.B."/>
            <person name="Grigoriev I.V."/>
        </authorList>
    </citation>
    <scope>NUCLEOTIDE SEQUENCE [LARGE SCALE GENOMIC DNA]</scope>
    <source>
        <strain evidence="1 2">CIRAD86</strain>
    </source>
</reference>
<dbReference type="EMBL" id="KB446556">
    <property type="protein sequence ID" value="EME85294.1"/>
    <property type="molecule type" value="Genomic_DNA"/>
</dbReference>
<dbReference type="KEGG" id="pfj:MYCFIDRAFT_171232"/>
<name>M3A297_PSEFD</name>
<dbReference type="AlphaFoldDB" id="M3A297"/>
<proteinExistence type="predicted"/>
<dbReference type="RefSeq" id="XP_007922953.1">
    <property type="nucleotide sequence ID" value="XM_007924762.1"/>
</dbReference>
<keyword evidence="2" id="KW-1185">Reference proteome</keyword>
<protein>
    <submittedName>
        <fullName evidence="1">Uncharacterized protein</fullName>
    </submittedName>
</protein>
<gene>
    <name evidence="1" type="ORF">MYCFIDRAFT_171232</name>
</gene>
<dbReference type="VEuPathDB" id="FungiDB:MYCFIDRAFT_171232"/>